<accession>L7CLN5</accession>
<dbReference type="EMBL" id="AMWG01000020">
    <property type="protein sequence ID" value="ELP35209.1"/>
    <property type="molecule type" value="Genomic_DNA"/>
</dbReference>
<name>L7CLN5_RHOBT</name>
<sequence>MTSNKPWLDGPSAKDRARAKIWQGGPFFLIGLISTTLTHFLFGYVWFGTVAIGIAGLFWFLTGVITYYTGVE</sequence>
<feature type="transmembrane region" description="Helical" evidence="1">
    <location>
        <begin position="21"/>
        <end position="40"/>
    </location>
</feature>
<dbReference type="AlphaFoldDB" id="L7CLN5"/>
<evidence type="ECO:0000256" key="1">
    <source>
        <dbReference type="SAM" id="Phobius"/>
    </source>
</evidence>
<organism evidence="2 3">
    <name type="scientific">Rhodopirellula baltica SWK14</name>
    <dbReference type="NCBI Taxonomy" id="993516"/>
    <lineage>
        <taxon>Bacteria</taxon>
        <taxon>Pseudomonadati</taxon>
        <taxon>Planctomycetota</taxon>
        <taxon>Planctomycetia</taxon>
        <taxon>Pirellulales</taxon>
        <taxon>Pirellulaceae</taxon>
        <taxon>Rhodopirellula</taxon>
    </lineage>
</organism>
<protein>
    <submittedName>
        <fullName evidence="2">Uncharacterized protein</fullName>
    </submittedName>
</protein>
<evidence type="ECO:0000313" key="3">
    <source>
        <dbReference type="Proteomes" id="UP000010959"/>
    </source>
</evidence>
<dbReference type="RefSeq" id="WP_007336181.1">
    <property type="nucleotide sequence ID" value="NZ_AMWG01000020.1"/>
</dbReference>
<proteinExistence type="predicted"/>
<keyword evidence="1" id="KW-0472">Membrane</keyword>
<feature type="transmembrane region" description="Helical" evidence="1">
    <location>
        <begin position="46"/>
        <end position="68"/>
    </location>
</feature>
<reference evidence="2 3" key="1">
    <citation type="journal article" date="2013" name="Mar. Genomics">
        <title>Expression of sulfatases in Rhodopirellula baltica and the diversity of sulfatases in the genus Rhodopirellula.</title>
        <authorList>
            <person name="Wegner C.E."/>
            <person name="Richter-Heitmann T."/>
            <person name="Klindworth A."/>
            <person name="Klockow C."/>
            <person name="Richter M."/>
            <person name="Achstetter T."/>
            <person name="Glockner F.O."/>
            <person name="Harder J."/>
        </authorList>
    </citation>
    <scope>NUCLEOTIDE SEQUENCE [LARGE SCALE GENOMIC DNA]</scope>
    <source>
        <strain evidence="2 3">SWK14</strain>
    </source>
</reference>
<dbReference type="Proteomes" id="UP000010959">
    <property type="component" value="Unassembled WGS sequence"/>
</dbReference>
<gene>
    <name evidence="2" type="ORF">RBSWK_00877</name>
</gene>
<keyword evidence="1" id="KW-1133">Transmembrane helix</keyword>
<comment type="caution">
    <text evidence="2">The sequence shown here is derived from an EMBL/GenBank/DDBJ whole genome shotgun (WGS) entry which is preliminary data.</text>
</comment>
<keyword evidence="1" id="KW-0812">Transmembrane</keyword>
<evidence type="ECO:0000313" key="2">
    <source>
        <dbReference type="EMBL" id="ELP35209.1"/>
    </source>
</evidence>